<keyword evidence="1" id="KW-0597">Phosphoprotein</keyword>
<sequence>MNKTVLLVEDELIVALDLQMTVEEVGLSINGPYGSLIDTERALSHLSLSTLACAILDIQLADGNIFTIANKLRDEGVPIIFHSGNKTDHKLKEQYPNASFLEKPSNEAVLKQILSQYQ</sequence>
<feature type="modified residue" description="4-aspartylphosphate" evidence="1">
    <location>
        <position position="57"/>
    </location>
</feature>
<dbReference type="Gene3D" id="3.40.50.2300">
    <property type="match status" value="1"/>
</dbReference>
<dbReference type="GO" id="GO:0000160">
    <property type="term" value="P:phosphorelay signal transduction system"/>
    <property type="evidence" value="ECO:0007669"/>
    <property type="project" value="InterPro"/>
</dbReference>
<feature type="domain" description="Response regulatory" evidence="2">
    <location>
        <begin position="4"/>
        <end position="118"/>
    </location>
</feature>
<reference evidence="3 4" key="1">
    <citation type="submission" date="2019-03" db="EMBL/GenBank/DDBJ databases">
        <title>The complete genome sequence of Swingsia samuiensis NBRC107927(T).</title>
        <authorList>
            <person name="Chua K.-O."/>
            <person name="Chan K.-G."/>
            <person name="See-Too W.-S."/>
        </authorList>
    </citation>
    <scope>NUCLEOTIDE SEQUENCE [LARGE SCALE GENOMIC DNA]</scope>
    <source>
        <strain evidence="3 4">AH83</strain>
    </source>
</reference>
<dbReference type="KEGG" id="ssam:E3D00_05780"/>
<dbReference type="SUPFAM" id="SSF52172">
    <property type="entry name" value="CheY-like"/>
    <property type="match status" value="1"/>
</dbReference>
<gene>
    <name evidence="3" type="ORF">E3D00_05780</name>
</gene>
<dbReference type="PROSITE" id="PS50110">
    <property type="entry name" value="RESPONSE_REGULATORY"/>
    <property type="match status" value="1"/>
</dbReference>
<dbReference type="InterPro" id="IPR001789">
    <property type="entry name" value="Sig_transdc_resp-reg_receiver"/>
</dbReference>
<dbReference type="OrthoDB" id="5287260at2"/>
<accession>A0A4Y6UKF5</accession>
<evidence type="ECO:0000313" key="3">
    <source>
        <dbReference type="EMBL" id="QDH17128.1"/>
    </source>
</evidence>
<dbReference type="InterPro" id="IPR011006">
    <property type="entry name" value="CheY-like_superfamily"/>
</dbReference>
<dbReference type="EMBL" id="CP038141">
    <property type="protein sequence ID" value="QDH17128.1"/>
    <property type="molecule type" value="Genomic_DNA"/>
</dbReference>
<name>A0A4Y6UKF5_9PROT</name>
<evidence type="ECO:0000256" key="1">
    <source>
        <dbReference type="PROSITE-ProRule" id="PRU00169"/>
    </source>
</evidence>
<proteinExistence type="predicted"/>
<dbReference type="AlphaFoldDB" id="A0A4Y6UKF5"/>
<evidence type="ECO:0000259" key="2">
    <source>
        <dbReference type="PROSITE" id="PS50110"/>
    </source>
</evidence>
<evidence type="ECO:0000313" key="4">
    <source>
        <dbReference type="Proteomes" id="UP000316313"/>
    </source>
</evidence>
<keyword evidence="4" id="KW-1185">Reference proteome</keyword>
<dbReference type="Proteomes" id="UP000316313">
    <property type="component" value="Chromosome"/>
</dbReference>
<dbReference type="RefSeq" id="WP_141460767.1">
    <property type="nucleotide sequence ID" value="NZ_CP038141.1"/>
</dbReference>
<organism evidence="3 4">
    <name type="scientific">Swingsia samuiensis</name>
    <dbReference type="NCBI Taxonomy" id="1293412"/>
    <lineage>
        <taxon>Bacteria</taxon>
        <taxon>Pseudomonadati</taxon>
        <taxon>Pseudomonadota</taxon>
        <taxon>Alphaproteobacteria</taxon>
        <taxon>Acetobacterales</taxon>
        <taxon>Acetobacteraceae</taxon>
        <taxon>Swingsia</taxon>
    </lineage>
</organism>
<protein>
    <submittedName>
        <fullName evidence="3">Response regulator</fullName>
    </submittedName>
</protein>